<dbReference type="AlphaFoldDB" id="A0AAE8MW27"/>
<dbReference type="GO" id="GO:0016020">
    <property type="term" value="C:membrane"/>
    <property type="evidence" value="ECO:0007669"/>
    <property type="project" value="UniProtKB-SubCell"/>
</dbReference>
<feature type="transmembrane region" description="Helical" evidence="7">
    <location>
        <begin position="411"/>
        <end position="431"/>
    </location>
</feature>
<keyword evidence="4 7" id="KW-1133">Transmembrane helix</keyword>
<feature type="transmembrane region" description="Helical" evidence="7">
    <location>
        <begin position="65"/>
        <end position="87"/>
    </location>
</feature>
<dbReference type="PANTHER" id="PTHR22950:SF697">
    <property type="entry name" value="AMINO ACID TRANSPORTER (EUROFUNG)"/>
    <property type="match status" value="1"/>
</dbReference>
<dbReference type="Proteomes" id="UP001187682">
    <property type="component" value="Unassembled WGS sequence"/>
</dbReference>
<keyword evidence="10" id="KW-1185">Reference proteome</keyword>
<evidence type="ECO:0000256" key="7">
    <source>
        <dbReference type="SAM" id="Phobius"/>
    </source>
</evidence>
<feature type="transmembrane region" description="Helical" evidence="7">
    <location>
        <begin position="266"/>
        <end position="287"/>
    </location>
</feature>
<evidence type="ECO:0000313" key="9">
    <source>
        <dbReference type="EMBL" id="SPO01220.1"/>
    </source>
</evidence>
<evidence type="ECO:0000256" key="5">
    <source>
        <dbReference type="ARBA" id="ARBA00023136"/>
    </source>
</evidence>
<evidence type="ECO:0000256" key="6">
    <source>
        <dbReference type="SAM" id="MobiDB-lite"/>
    </source>
</evidence>
<feature type="transmembrane region" description="Helical" evidence="7">
    <location>
        <begin position="123"/>
        <end position="143"/>
    </location>
</feature>
<keyword evidence="3 7" id="KW-0812">Transmembrane</keyword>
<feature type="transmembrane region" description="Helical" evidence="7">
    <location>
        <begin position="180"/>
        <end position="202"/>
    </location>
</feature>
<evidence type="ECO:0000259" key="8">
    <source>
        <dbReference type="Pfam" id="PF01490"/>
    </source>
</evidence>
<feature type="transmembrane region" description="Helical" evidence="7">
    <location>
        <begin position="347"/>
        <end position="367"/>
    </location>
</feature>
<dbReference type="EMBL" id="ONZQ02000004">
    <property type="protein sequence ID" value="SPO01220.1"/>
    <property type="molecule type" value="Genomic_DNA"/>
</dbReference>
<evidence type="ECO:0000256" key="1">
    <source>
        <dbReference type="ARBA" id="ARBA00004141"/>
    </source>
</evidence>
<evidence type="ECO:0000256" key="2">
    <source>
        <dbReference type="ARBA" id="ARBA00008066"/>
    </source>
</evidence>
<sequence>MALHREESLSACPPSEKTTAAEGPNCITDVSSIPSKPDAVGSDDTGEVFQEAEYRALGWVRTTVILLKLCFATGVLAIPSAFSIVGYGPDYTYVMYAFRMRNPGVHNIADAAAVLGGPIAREVAGALFLLTWVLASGSGFIGLAQGFNALSSKKVCMVIWTLVAAVCTALIASIRTLGRLAILTWIGFGSIFIAVFIVVVGVTQVDRPAAAPQEGPLDMEVLAVGHPGFVPGLVSAINLFAGFGSTPTFMPVIAEMKTPRLFSKSLFVSQAFLAACYVSFGVVVYLYCGQYVASPSIGSAGGLLEKIAYGISIPGFIMTSTLWVHLAAKFLLVRILRDSVHLQDHSFTHWVTWLGSTIGISALAFLVAGAVPFFSYLIGLIGSLCCAPTCLIIPAWMGLCMDWASRGTSKAKMTACCVHIFTLALGLFITVSGTYTTIQSIVDAYKEGDVGRPFSC</sequence>
<feature type="transmembrane region" description="Helical" evidence="7">
    <location>
        <begin position="373"/>
        <end position="399"/>
    </location>
</feature>
<evidence type="ECO:0000313" key="10">
    <source>
        <dbReference type="Proteomes" id="UP001187682"/>
    </source>
</evidence>
<dbReference type="PANTHER" id="PTHR22950">
    <property type="entry name" value="AMINO ACID TRANSPORTER"/>
    <property type="match status" value="1"/>
</dbReference>
<reference evidence="9" key="1">
    <citation type="submission" date="2018-03" db="EMBL/GenBank/DDBJ databases">
        <authorList>
            <person name="Guldener U."/>
        </authorList>
    </citation>
    <scope>NUCLEOTIDE SEQUENCE</scope>
</reference>
<feature type="domain" description="Amino acid transporter transmembrane" evidence="8">
    <location>
        <begin position="58"/>
        <end position="438"/>
    </location>
</feature>
<comment type="similarity">
    <text evidence="2">Belongs to the amino acid/polyamine transporter 2 family.</text>
</comment>
<dbReference type="InterPro" id="IPR013057">
    <property type="entry name" value="AA_transpt_TM"/>
</dbReference>
<dbReference type="GO" id="GO:0015179">
    <property type="term" value="F:L-amino acid transmembrane transporter activity"/>
    <property type="evidence" value="ECO:0007669"/>
    <property type="project" value="TreeGrafter"/>
</dbReference>
<dbReference type="Pfam" id="PF01490">
    <property type="entry name" value="Aa_trans"/>
    <property type="match status" value="1"/>
</dbReference>
<gene>
    <name evidence="9" type="ORF">DNG_03967</name>
</gene>
<name>A0AAE8MW27_9PEZI</name>
<protein>
    <submittedName>
        <fullName evidence="9">Related to neutral amino acid permease</fullName>
    </submittedName>
</protein>
<accession>A0AAE8MW27</accession>
<comment type="subcellular location">
    <subcellularLocation>
        <location evidence="1">Membrane</location>
        <topology evidence="1">Multi-pass membrane protein</topology>
    </subcellularLocation>
</comment>
<feature type="region of interest" description="Disordered" evidence="6">
    <location>
        <begin position="1"/>
        <end position="44"/>
    </location>
</feature>
<comment type="caution">
    <text evidence="9">The sequence shown here is derived from an EMBL/GenBank/DDBJ whole genome shotgun (WGS) entry which is preliminary data.</text>
</comment>
<keyword evidence="5 7" id="KW-0472">Membrane</keyword>
<evidence type="ECO:0000256" key="4">
    <source>
        <dbReference type="ARBA" id="ARBA00022989"/>
    </source>
</evidence>
<evidence type="ECO:0000256" key="3">
    <source>
        <dbReference type="ARBA" id="ARBA00022692"/>
    </source>
</evidence>
<feature type="transmembrane region" description="Helical" evidence="7">
    <location>
        <begin position="307"/>
        <end position="326"/>
    </location>
</feature>
<proteinExistence type="inferred from homology"/>
<organism evidence="9 10">
    <name type="scientific">Cephalotrichum gorgonifer</name>
    <dbReference type="NCBI Taxonomy" id="2041049"/>
    <lineage>
        <taxon>Eukaryota</taxon>
        <taxon>Fungi</taxon>
        <taxon>Dikarya</taxon>
        <taxon>Ascomycota</taxon>
        <taxon>Pezizomycotina</taxon>
        <taxon>Sordariomycetes</taxon>
        <taxon>Hypocreomycetidae</taxon>
        <taxon>Microascales</taxon>
        <taxon>Microascaceae</taxon>
        <taxon>Cephalotrichum</taxon>
    </lineage>
</organism>
<feature type="transmembrane region" description="Helical" evidence="7">
    <location>
        <begin position="155"/>
        <end position="174"/>
    </location>
</feature>